<sequence length="74" mass="7708">MAPSSRSRCGSSRLNPLFKFRQGALRDILRWDGGDEGEDYGRSASLLCGDAGNPAGVPWAGPCIETAPVGLGEG</sequence>
<proteinExistence type="predicted"/>
<dbReference type="EMBL" id="JACBAD010001261">
    <property type="protein sequence ID" value="KAF7142186.1"/>
    <property type="molecule type" value="Genomic_DNA"/>
</dbReference>
<accession>A0A8H6UHC3</accession>
<reference evidence="1" key="1">
    <citation type="submission" date="2020-06" db="EMBL/GenBank/DDBJ databases">
        <title>Draft genome sequences of strains closely related to Aspergillus parafelis and Aspergillus hiratsukae.</title>
        <authorList>
            <person name="Dos Santos R.A.C."/>
            <person name="Rivero-Menendez O."/>
            <person name="Steenwyk J.L."/>
            <person name="Mead M.E."/>
            <person name="Goldman G.H."/>
            <person name="Alastruey-Izquierdo A."/>
            <person name="Rokas A."/>
        </authorList>
    </citation>
    <scope>NUCLEOTIDE SEQUENCE</scope>
    <source>
        <strain evidence="1">CNM-CM5793</strain>
    </source>
</reference>
<protein>
    <submittedName>
        <fullName evidence="1">Uncharacterized protein</fullName>
    </submittedName>
</protein>
<organism evidence="1 2">
    <name type="scientific">Aspergillus hiratsukae</name>
    <dbReference type="NCBI Taxonomy" id="1194566"/>
    <lineage>
        <taxon>Eukaryota</taxon>
        <taxon>Fungi</taxon>
        <taxon>Dikarya</taxon>
        <taxon>Ascomycota</taxon>
        <taxon>Pezizomycotina</taxon>
        <taxon>Eurotiomycetes</taxon>
        <taxon>Eurotiomycetidae</taxon>
        <taxon>Eurotiales</taxon>
        <taxon>Aspergillaceae</taxon>
        <taxon>Aspergillus</taxon>
        <taxon>Aspergillus subgen. Fumigati</taxon>
    </lineage>
</organism>
<dbReference type="Proteomes" id="UP000630445">
    <property type="component" value="Unassembled WGS sequence"/>
</dbReference>
<evidence type="ECO:0000313" key="2">
    <source>
        <dbReference type="Proteomes" id="UP000630445"/>
    </source>
</evidence>
<dbReference type="AlphaFoldDB" id="A0A8H6UHC3"/>
<keyword evidence="2" id="KW-1185">Reference proteome</keyword>
<evidence type="ECO:0000313" key="1">
    <source>
        <dbReference type="EMBL" id="KAF7142186.1"/>
    </source>
</evidence>
<name>A0A8H6UHC3_9EURO</name>
<comment type="caution">
    <text evidence="1">The sequence shown here is derived from an EMBL/GenBank/DDBJ whole genome shotgun (WGS) entry which is preliminary data.</text>
</comment>
<gene>
    <name evidence="1" type="ORF">CNMCM5793_009077</name>
</gene>